<evidence type="ECO:0000313" key="2">
    <source>
        <dbReference type="EMBL" id="MCE8004032.1"/>
    </source>
</evidence>
<feature type="transmembrane region" description="Helical" evidence="1">
    <location>
        <begin position="93"/>
        <end position="111"/>
    </location>
</feature>
<protein>
    <submittedName>
        <fullName evidence="2">Phage holin family protein</fullName>
    </submittedName>
</protein>
<keyword evidence="1" id="KW-0472">Membrane</keyword>
<keyword evidence="1" id="KW-1133">Transmembrane helix</keyword>
<keyword evidence="3" id="KW-1185">Reference proteome</keyword>
<dbReference type="RefSeq" id="WP_234270677.1">
    <property type="nucleotide sequence ID" value="NZ_JABFTX010000003.1"/>
</dbReference>
<evidence type="ECO:0000256" key="1">
    <source>
        <dbReference type="SAM" id="Phobius"/>
    </source>
</evidence>
<dbReference type="Proteomes" id="UP001320168">
    <property type="component" value="Unassembled WGS sequence"/>
</dbReference>
<accession>A0ABS9A5A9</accession>
<keyword evidence="1" id="KW-0812">Transmembrane</keyword>
<organism evidence="2 3">
    <name type="scientific">Billgrantia ethanolica</name>
    <dbReference type="NCBI Taxonomy" id="2733486"/>
    <lineage>
        <taxon>Bacteria</taxon>
        <taxon>Pseudomonadati</taxon>
        <taxon>Pseudomonadota</taxon>
        <taxon>Gammaproteobacteria</taxon>
        <taxon>Oceanospirillales</taxon>
        <taxon>Halomonadaceae</taxon>
        <taxon>Billgrantia</taxon>
    </lineage>
</organism>
<evidence type="ECO:0000313" key="3">
    <source>
        <dbReference type="Proteomes" id="UP001320168"/>
    </source>
</evidence>
<dbReference type="EMBL" id="JABFTX010000003">
    <property type="protein sequence ID" value="MCE8004032.1"/>
    <property type="molecule type" value="Genomic_DNA"/>
</dbReference>
<name>A0ABS9A5A9_9GAMM</name>
<gene>
    <name evidence="2" type="ORF">HOP53_14410</name>
</gene>
<dbReference type="InterPro" id="IPR009937">
    <property type="entry name" value="Phage_holin_3_6"/>
</dbReference>
<reference evidence="2 3" key="1">
    <citation type="journal article" date="2021" name="Front. Microbiol.">
        <title>Aerobic Denitrification and Heterotrophic Sulfur Oxidation in the Genus Halomonas Revealed by Six Novel Species Characterizations and Genome-Based Analysis.</title>
        <authorList>
            <person name="Wang L."/>
            <person name="Shao Z."/>
        </authorList>
    </citation>
    <scope>NUCLEOTIDE SEQUENCE [LARGE SCALE GENOMIC DNA]</scope>
    <source>
        <strain evidence="2 3">MCCC 1A11081</strain>
    </source>
</reference>
<dbReference type="Pfam" id="PF07332">
    <property type="entry name" value="Phage_holin_3_6"/>
    <property type="match status" value="1"/>
</dbReference>
<sequence length="151" mass="16313">MDVENPIDAKNRVRTEQSSIGVLFSSLAREVTALVRKESELAKVEMSEKTHQAMGAIASIAIAGAVLLCGFLVLLAAAVFGLNTVLPPETTPWLSALIVGGVVVVIGLIMLQAGRKKLQRESLMPNRTLASLRRDKALAQQHEETVKEELK</sequence>
<feature type="transmembrane region" description="Helical" evidence="1">
    <location>
        <begin position="56"/>
        <end position="81"/>
    </location>
</feature>
<comment type="caution">
    <text evidence="2">The sequence shown here is derived from an EMBL/GenBank/DDBJ whole genome shotgun (WGS) entry which is preliminary data.</text>
</comment>
<proteinExistence type="predicted"/>